<protein>
    <submittedName>
        <fullName evidence="3">Uncharacterized protein</fullName>
    </submittedName>
</protein>
<proteinExistence type="predicted"/>
<evidence type="ECO:0000256" key="1">
    <source>
        <dbReference type="SAM" id="Phobius"/>
    </source>
</evidence>
<name>A0AAF3EQP9_9BILA</name>
<sequence length="174" mass="20026">MDCPSYLETGDLPKTFPPQAPHQCTLQTPAWIDFRQSNKIFLAFIATLFILVDMSFLFAHHLKDVQTTWENVYAADPFDLVHTIAGTTLPLIYIAFYLCAMHAVVFTRPSLLRAFEIYLGVAIIINVLHLIFHIITKILYETLIIIVVDIVWSIVVFYVARSHVHYMNECITCY</sequence>
<dbReference type="Proteomes" id="UP000887575">
    <property type="component" value="Unassembled WGS sequence"/>
</dbReference>
<feature type="transmembrane region" description="Helical" evidence="1">
    <location>
        <begin position="117"/>
        <end position="136"/>
    </location>
</feature>
<keyword evidence="1" id="KW-1133">Transmembrane helix</keyword>
<dbReference type="AlphaFoldDB" id="A0AAF3EQP9"/>
<keyword evidence="2" id="KW-1185">Reference proteome</keyword>
<dbReference type="WBParaSite" id="MBELARI_LOCUS16417">
    <property type="protein sequence ID" value="MBELARI_LOCUS16417"/>
    <property type="gene ID" value="MBELARI_LOCUS16417"/>
</dbReference>
<feature type="transmembrane region" description="Helical" evidence="1">
    <location>
        <begin position="142"/>
        <end position="160"/>
    </location>
</feature>
<reference evidence="3" key="1">
    <citation type="submission" date="2024-02" db="UniProtKB">
        <authorList>
            <consortium name="WormBaseParasite"/>
        </authorList>
    </citation>
    <scope>IDENTIFICATION</scope>
</reference>
<feature type="transmembrane region" description="Helical" evidence="1">
    <location>
        <begin position="40"/>
        <end position="60"/>
    </location>
</feature>
<keyword evidence="1" id="KW-0812">Transmembrane</keyword>
<accession>A0AAF3EQP9</accession>
<feature type="transmembrane region" description="Helical" evidence="1">
    <location>
        <begin position="80"/>
        <end position="105"/>
    </location>
</feature>
<organism evidence="2 3">
    <name type="scientific">Mesorhabditis belari</name>
    <dbReference type="NCBI Taxonomy" id="2138241"/>
    <lineage>
        <taxon>Eukaryota</taxon>
        <taxon>Metazoa</taxon>
        <taxon>Ecdysozoa</taxon>
        <taxon>Nematoda</taxon>
        <taxon>Chromadorea</taxon>
        <taxon>Rhabditida</taxon>
        <taxon>Rhabditina</taxon>
        <taxon>Rhabditomorpha</taxon>
        <taxon>Rhabditoidea</taxon>
        <taxon>Rhabditidae</taxon>
        <taxon>Mesorhabditinae</taxon>
        <taxon>Mesorhabditis</taxon>
    </lineage>
</organism>
<evidence type="ECO:0000313" key="3">
    <source>
        <dbReference type="WBParaSite" id="MBELARI_LOCUS16417"/>
    </source>
</evidence>
<evidence type="ECO:0000313" key="2">
    <source>
        <dbReference type="Proteomes" id="UP000887575"/>
    </source>
</evidence>
<keyword evidence="1" id="KW-0472">Membrane</keyword>